<protein>
    <submittedName>
        <fullName evidence="1">Flp pilus assembly protein TadD</fullName>
    </submittedName>
</protein>
<dbReference type="InterPro" id="IPR011990">
    <property type="entry name" value="TPR-like_helical_dom_sf"/>
</dbReference>
<dbReference type="Gene3D" id="1.25.40.10">
    <property type="entry name" value="Tetratricopeptide repeat domain"/>
    <property type="match status" value="2"/>
</dbReference>
<dbReference type="Proteomes" id="UP000256913">
    <property type="component" value="Unassembled WGS sequence"/>
</dbReference>
<dbReference type="EMBL" id="QUMQ01000001">
    <property type="protein sequence ID" value="REF98828.1"/>
    <property type="molecule type" value="Genomic_DNA"/>
</dbReference>
<organism evidence="1 2">
    <name type="scientific">Asanoa ferruginea</name>
    <dbReference type="NCBI Taxonomy" id="53367"/>
    <lineage>
        <taxon>Bacteria</taxon>
        <taxon>Bacillati</taxon>
        <taxon>Actinomycetota</taxon>
        <taxon>Actinomycetes</taxon>
        <taxon>Micromonosporales</taxon>
        <taxon>Micromonosporaceae</taxon>
        <taxon>Asanoa</taxon>
    </lineage>
</organism>
<comment type="caution">
    <text evidence="1">The sequence shown here is derived from an EMBL/GenBank/DDBJ whole genome shotgun (WGS) entry which is preliminary data.</text>
</comment>
<name>A0A3D9ZN86_9ACTN</name>
<dbReference type="SUPFAM" id="SSF81901">
    <property type="entry name" value="HCP-like"/>
    <property type="match status" value="1"/>
</dbReference>
<dbReference type="AlphaFoldDB" id="A0A3D9ZN86"/>
<dbReference type="PANTHER" id="PTHR44809">
    <property type="match status" value="1"/>
</dbReference>
<proteinExistence type="predicted"/>
<evidence type="ECO:0000313" key="1">
    <source>
        <dbReference type="EMBL" id="REF98828.1"/>
    </source>
</evidence>
<sequence>MADSEYRMAVPGTRPYRAGMIDESVYPYDHVESLVEQGRPDDAIAFLEDRVRGGHWEDLDRLSDLLVEHGRADDAEAVWQTAIDSGVAHAHHGLAYMLARWGRFDEAVAVGRVALAAGEPRARVDLAILLCKAERIEESIVEYRAAVAEGDVAAGAALAKMYARNDQFEEAVQAYRAAIGAEGVARWPLGAIFEKFGHVDEAVAAYRAAVEAGENHVRDRLTRLLAAHGRLAEATVVVQAQVAEAGHNPSYQQLGWLLTEQRRFAELKAAAVALKETNPIARAYLIKGAHQSANLHDESEEGSARVVRQLPGRWDKAAT</sequence>
<gene>
    <name evidence="1" type="ORF">DFJ67_4848</name>
</gene>
<reference evidence="1 2" key="1">
    <citation type="submission" date="2018-08" db="EMBL/GenBank/DDBJ databases">
        <title>Sequencing the genomes of 1000 actinobacteria strains.</title>
        <authorList>
            <person name="Klenk H.-P."/>
        </authorList>
    </citation>
    <scope>NUCLEOTIDE SEQUENCE [LARGE SCALE GENOMIC DNA]</scope>
    <source>
        <strain evidence="1 2">DSM 44099</strain>
    </source>
</reference>
<evidence type="ECO:0000313" key="2">
    <source>
        <dbReference type="Proteomes" id="UP000256913"/>
    </source>
</evidence>
<accession>A0A3D9ZN86</accession>
<dbReference type="PANTHER" id="PTHR44809:SF1">
    <property type="entry name" value="PROTEIN O-MANNOSYL-TRANSFERASE TMTC1"/>
    <property type="match status" value="1"/>
</dbReference>
<dbReference type="OrthoDB" id="3367717at2"/>
<dbReference type="InterPro" id="IPR052943">
    <property type="entry name" value="TMTC_O-mannosyl-trnsfr"/>
</dbReference>
<keyword evidence="2" id="KW-1185">Reference proteome</keyword>
<dbReference type="Pfam" id="PF13432">
    <property type="entry name" value="TPR_16"/>
    <property type="match status" value="2"/>
</dbReference>